<evidence type="ECO:0000313" key="2">
    <source>
        <dbReference type="Proteomes" id="UP000247591"/>
    </source>
</evidence>
<name>A0A318RMK7_WILLI</name>
<dbReference type="InterPro" id="IPR009351">
    <property type="entry name" value="AlkZ-like"/>
</dbReference>
<dbReference type="RefSeq" id="WP_110469006.1">
    <property type="nucleotide sequence ID" value="NZ_QJSP01000004.1"/>
</dbReference>
<reference evidence="1 2" key="1">
    <citation type="submission" date="2018-06" db="EMBL/GenBank/DDBJ databases">
        <title>Genomic Encyclopedia of Type Strains, Phase IV (KMG-IV): sequencing the most valuable type-strain genomes for metagenomic binning, comparative biology and taxonomic classification.</title>
        <authorList>
            <person name="Goeker M."/>
        </authorList>
    </citation>
    <scope>NUCLEOTIDE SEQUENCE [LARGE SCALE GENOMIC DNA]</scope>
    <source>
        <strain evidence="1 2">DSM 45521</strain>
    </source>
</reference>
<proteinExistence type="predicted"/>
<dbReference type="Pfam" id="PF06224">
    <property type="entry name" value="AlkZ-like"/>
    <property type="match status" value="1"/>
</dbReference>
<dbReference type="PANTHER" id="PTHR38479:SF2">
    <property type="entry name" value="WINGED HELIX DNA-BINDING DOMAIN-CONTAINING PROTEIN"/>
    <property type="match status" value="1"/>
</dbReference>
<keyword evidence="2" id="KW-1185">Reference proteome</keyword>
<dbReference type="PANTHER" id="PTHR38479">
    <property type="entry name" value="LMO0824 PROTEIN"/>
    <property type="match status" value="1"/>
</dbReference>
<protein>
    <submittedName>
        <fullName evidence="1">Winged helix DNA-binding protein</fullName>
    </submittedName>
</protein>
<dbReference type="GO" id="GO:0003677">
    <property type="term" value="F:DNA binding"/>
    <property type="evidence" value="ECO:0007669"/>
    <property type="project" value="UniProtKB-KW"/>
</dbReference>
<dbReference type="OrthoDB" id="9148135at2"/>
<dbReference type="AlphaFoldDB" id="A0A318RMK7"/>
<organism evidence="1 2">
    <name type="scientific">Williamsia limnetica</name>
    <dbReference type="NCBI Taxonomy" id="882452"/>
    <lineage>
        <taxon>Bacteria</taxon>
        <taxon>Bacillati</taxon>
        <taxon>Actinomycetota</taxon>
        <taxon>Actinomycetes</taxon>
        <taxon>Mycobacteriales</taxon>
        <taxon>Nocardiaceae</taxon>
        <taxon>Williamsia</taxon>
    </lineage>
</organism>
<sequence>MTREITLRQWNRTLLQRQHLLERVDEDILEVLDRCVGLQSQDPRAAFYGLWSRIADFDPLDLDDLMTDRDVVRMALLRSTVFLMDAEDARWVRPLAQASLDGELRSNHAKRLAGAELAEVADYGRQLLSGTQLPVKSLKDSLAERWPDAESASLVTVVRCMVPLVQVPPRGTWTGSATTTYSLYDDWCGAGESSVTGEDAIKDLIRLYLRGFGPASVKGLQTWAGMTRLRPIVEAMEADWELGTIEGPGGEVLYDIEGLPLADEDTPAPARLVAPFDNIVLAQGADRGRVVDDDVFKKLATPNGRSPGFVLIDGRVAGAWHPRKDGKATTIELDIFSKISAADRRAVQEEQEQLVEFCNA</sequence>
<gene>
    <name evidence="1" type="ORF">DFR67_104136</name>
</gene>
<keyword evidence="1" id="KW-0238">DNA-binding</keyword>
<dbReference type="EMBL" id="QJSP01000004">
    <property type="protein sequence ID" value="PYE18557.1"/>
    <property type="molecule type" value="Genomic_DNA"/>
</dbReference>
<comment type="caution">
    <text evidence="1">The sequence shown here is derived from an EMBL/GenBank/DDBJ whole genome shotgun (WGS) entry which is preliminary data.</text>
</comment>
<accession>A0A318RMK7</accession>
<dbReference type="Proteomes" id="UP000247591">
    <property type="component" value="Unassembled WGS sequence"/>
</dbReference>
<evidence type="ECO:0000313" key="1">
    <source>
        <dbReference type="EMBL" id="PYE18557.1"/>
    </source>
</evidence>